<reference evidence="1" key="1">
    <citation type="submission" date="2018-05" db="EMBL/GenBank/DDBJ databases">
        <authorList>
            <person name="Lanie J.A."/>
            <person name="Ng W.-L."/>
            <person name="Kazmierczak K.M."/>
            <person name="Andrzejewski T.M."/>
            <person name="Davidsen T.M."/>
            <person name="Wayne K.J."/>
            <person name="Tettelin H."/>
            <person name="Glass J.I."/>
            <person name="Rusch D."/>
            <person name="Podicherti R."/>
            <person name="Tsui H.-C.T."/>
            <person name="Winkler M.E."/>
        </authorList>
    </citation>
    <scope>NUCLEOTIDE SEQUENCE</scope>
</reference>
<organism evidence="1">
    <name type="scientific">marine metagenome</name>
    <dbReference type="NCBI Taxonomy" id="408172"/>
    <lineage>
        <taxon>unclassified sequences</taxon>
        <taxon>metagenomes</taxon>
        <taxon>ecological metagenomes</taxon>
    </lineage>
</organism>
<dbReference type="EMBL" id="UINC01003583">
    <property type="protein sequence ID" value="SVA07565.1"/>
    <property type="molecule type" value="Genomic_DNA"/>
</dbReference>
<dbReference type="Gene3D" id="2.60.120.10">
    <property type="entry name" value="Jelly Rolls"/>
    <property type="match status" value="2"/>
</dbReference>
<dbReference type="SUPFAM" id="SSF54593">
    <property type="entry name" value="Glyoxalase/Bleomycin resistance protein/Dihydroxybiphenyl dioxygenase"/>
    <property type="match status" value="1"/>
</dbReference>
<evidence type="ECO:0000313" key="1">
    <source>
        <dbReference type="EMBL" id="SVA07565.1"/>
    </source>
</evidence>
<dbReference type="CDD" id="cd06587">
    <property type="entry name" value="VOC"/>
    <property type="match status" value="1"/>
</dbReference>
<proteinExistence type="predicted"/>
<gene>
    <name evidence="1" type="ORF">METZ01_LOCUS60419</name>
</gene>
<dbReference type="InterPro" id="IPR011051">
    <property type="entry name" value="RmlC_Cupin_sf"/>
</dbReference>
<feature type="non-terminal residue" evidence="1">
    <location>
        <position position="1"/>
    </location>
</feature>
<dbReference type="CDD" id="cd06980">
    <property type="entry name" value="cupin_bxe_c0505"/>
    <property type="match status" value="1"/>
</dbReference>
<accession>A0A381SU54</accession>
<sequence length="394" mass="43780">VAVDPVASENSESHRLSLKDSDFNDASVAEMVLPCNSLNETLDFFVGRLGFDLVSISPADDPTRAVLWGYGLRIRLERDASGTPGSLCLYLKDAEAVVGSDRKFLAPNGTKIEIVEQAEEGRRLFPAPSFSLCRHADNSLWREGRAGMRYRDLIPERQGGRLIASHIQILEGGPVADYAHFHNIEFQMIYCYKGWVRVVYEDQGPSFVMEEGDCVLQPPQIRHQVLECAPGLEVVEITCPAEHETYTAGESVLPTPELNPERSFCGQRFIRHESKHAAWNVSWLSGFECRETSISTGSANFACVRVLRQVEPSEVFLHNYEGELSFFFLLKGAMTLHTAGQPDARLGEADAFVIPAGLNFAFFDSTDGLELLEVTLPGQAQFKRHSPIPSPMSR</sequence>
<dbReference type="InterPro" id="IPR014710">
    <property type="entry name" value="RmlC-like_jellyroll"/>
</dbReference>
<dbReference type="AlphaFoldDB" id="A0A381SU54"/>
<dbReference type="SUPFAM" id="SSF51182">
    <property type="entry name" value="RmlC-like cupins"/>
    <property type="match status" value="1"/>
</dbReference>
<name>A0A381SU54_9ZZZZ</name>
<protein>
    <recommendedName>
        <fullName evidence="2">Cupin 2 conserved barrel domain-containing protein</fullName>
    </recommendedName>
</protein>
<evidence type="ECO:0008006" key="2">
    <source>
        <dbReference type="Google" id="ProtNLM"/>
    </source>
</evidence>
<dbReference type="InterPro" id="IPR029068">
    <property type="entry name" value="Glyas_Bleomycin-R_OHBP_Dase"/>
</dbReference>